<reference evidence="1" key="1">
    <citation type="submission" date="2022-08" db="UniProtKB">
        <authorList>
            <consortium name="EnsemblMetazoa"/>
        </authorList>
    </citation>
    <scope>IDENTIFICATION</scope>
    <source>
        <strain evidence="1">EBRO</strain>
    </source>
</reference>
<organism evidence="1">
    <name type="scientific">Anopheles atroparvus</name>
    <name type="common">European mosquito</name>
    <dbReference type="NCBI Taxonomy" id="41427"/>
    <lineage>
        <taxon>Eukaryota</taxon>
        <taxon>Metazoa</taxon>
        <taxon>Ecdysozoa</taxon>
        <taxon>Arthropoda</taxon>
        <taxon>Hexapoda</taxon>
        <taxon>Insecta</taxon>
        <taxon>Pterygota</taxon>
        <taxon>Neoptera</taxon>
        <taxon>Endopterygota</taxon>
        <taxon>Diptera</taxon>
        <taxon>Nematocera</taxon>
        <taxon>Culicoidea</taxon>
        <taxon>Culicidae</taxon>
        <taxon>Anophelinae</taxon>
        <taxon>Anopheles</taxon>
    </lineage>
</organism>
<sequence length="142" mass="15848">MICNRHWLLSLTSSPYELSSDWNCEAITLTRVFRSGRQSRMWCISRRFSVLARSSLVSTANVRRPSGSTSFAILSASLVAMSVFAAVTAITYLAAKDDYLRQLDGIRADGVENILQLIYHRIAVVLMVGCNCKDLKHVSFKA</sequence>
<protein>
    <submittedName>
        <fullName evidence="1">Uncharacterized protein</fullName>
    </submittedName>
</protein>
<dbReference type="AlphaFoldDB" id="A0A182IRW4"/>
<name>A0A182IRW4_ANOAO</name>
<dbReference type="EnsemblMetazoa" id="AATE004319-RA">
    <property type="protein sequence ID" value="AATE004319-PA.1"/>
    <property type="gene ID" value="AATE004319"/>
</dbReference>
<proteinExistence type="predicted"/>
<dbReference type="VEuPathDB" id="VectorBase:AATE004319"/>
<evidence type="ECO:0000313" key="1">
    <source>
        <dbReference type="EnsemblMetazoa" id="AATE004319-PA.1"/>
    </source>
</evidence>
<accession>A0A182IRW4</accession>